<keyword evidence="14" id="KW-0406">Ion transport</keyword>
<keyword evidence="13" id="KW-0186">Copper</keyword>
<evidence type="ECO:0000313" key="19">
    <source>
        <dbReference type="Proteomes" id="UP001055039"/>
    </source>
</evidence>
<dbReference type="NCBIfam" id="TIGR01525">
    <property type="entry name" value="ATPase-IB_hvy"/>
    <property type="match status" value="1"/>
</dbReference>
<keyword evidence="7 16" id="KW-0547">Nucleotide-binding</keyword>
<feature type="transmembrane region" description="Helical" evidence="16">
    <location>
        <begin position="804"/>
        <end position="822"/>
    </location>
</feature>
<feature type="domain" description="HMA" evidence="17">
    <location>
        <begin position="21"/>
        <end position="86"/>
    </location>
</feature>
<keyword evidence="4 16" id="KW-0812">Transmembrane</keyword>
<evidence type="ECO:0000256" key="9">
    <source>
        <dbReference type="ARBA" id="ARBA00022840"/>
    </source>
</evidence>
<keyword evidence="15 16" id="KW-0472">Membrane</keyword>
<dbReference type="PRINTS" id="PR00943">
    <property type="entry name" value="CUATPASE"/>
</dbReference>
<dbReference type="InterPro" id="IPR001757">
    <property type="entry name" value="P_typ_ATPase"/>
</dbReference>
<dbReference type="SFLD" id="SFLDG00002">
    <property type="entry name" value="C1.7:_P-type_atpase_like"/>
    <property type="match status" value="1"/>
</dbReference>
<feature type="transmembrane region" description="Helical" evidence="16">
    <location>
        <begin position="278"/>
        <end position="295"/>
    </location>
</feature>
<keyword evidence="6" id="KW-0677">Repeat</keyword>
<evidence type="ECO:0000256" key="5">
    <source>
        <dbReference type="ARBA" id="ARBA00022723"/>
    </source>
</evidence>
<dbReference type="InterPro" id="IPR059000">
    <property type="entry name" value="ATPase_P-type_domA"/>
</dbReference>
<proteinExistence type="inferred from homology"/>
<feature type="transmembrane region" description="Helical" evidence="16">
    <location>
        <begin position="205"/>
        <end position="227"/>
    </location>
</feature>
<keyword evidence="11" id="KW-1278">Translocase</keyword>
<name>A0ABQ4U804_9HYPH</name>
<keyword evidence="8" id="KW-0187">Copper transport</keyword>
<dbReference type="SUPFAM" id="SSF81665">
    <property type="entry name" value="Calcium ATPase, transmembrane domain M"/>
    <property type="match status" value="1"/>
</dbReference>
<reference evidence="18" key="1">
    <citation type="journal article" date="2021" name="Front. Microbiol.">
        <title>Comprehensive Comparative Genomics and Phenotyping of Methylobacterium Species.</title>
        <authorList>
            <person name="Alessa O."/>
            <person name="Ogura Y."/>
            <person name="Fujitani Y."/>
            <person name="Takami H."/>
            <person name="Hayashi T."/>
            <person name="Sahin N."/>
            <person name="Tani A."/>
        </authorList>
    </citation>
    <scope>NUCLEOTIDE SEQUENCE</scope>
    <source>
        <strain evidence="18">NBRC 15686</strain>
    </source>
</reference>
<dbReference type="Proteomes" id="UP001055039">
    <property type="component" value="Unassembled WGS sequence"/>
</dbReference>
<evidence type="ECO:0000256" key="15">
    <source>
        <dbReference type="ARBA" id="ARBA00023136"/>
    </source>
</evidence>
<dbReference type="InterPro" id="IPR018303">
    <property type="entry name" value="ATPase_P-typ_P_site"/>
</dbReference>
<dbReference type="CDD" id="cd00371">
    <property type="entry name" value="HMA"/>
    <property type="match status" value="2"/>
</dbReference>
<dbReference type="InterPro" id="IPR017969">
    <property type="entry name" value="Heavy-metal-associated_CS"/>
</dbReference>
<evidence type="ECO:0000256" key="14">
    <source>
        <dbReference type="ARBA" id="ARBA00023065"/>
    </source>
</evidence>
<dbReference type="NCBIfam" id="TIGR01511">
    <property type="entry name" value="ATPase-IB1_Cu"/>
    <property type="match status" value="1"/>
</dbReference>
<dbReference type="Gene3D" id="3.30.70.100">
    <property type="match status" value="2"/>
</dbReference>
<evidence type="ECO:0000256" key="11">
    <source>
        <dbReference type="ARBA" id="ARBA00022967"/>
    </source>
</evidence>
<evidence type="ECO:0000256" key="12">
    <source>
        <dbReference type="ARBA" id="ARBA00022989"/>
    </source>
</evidence>
<dbReference type="PANTHER" id="PTHR43520">
    <property type="entry name" value="ATP7, ISOFORM B"/>
    <property type="match status" value="1"/>
</dbReference>
<feature type="domain" description="HMA" evidence="17">
    <location>
        <begin position="88"/>
        <end position="154"/>
    </location>
</feature>
<keyword evidence="16" id="KW-1003">Cell membrane</keyword>
<dbReference type="InterPro" id="IPR008250">
    <property type="entry name" value="ATPase_P-typ_transduc_dom_A_sf"/>
</dbReference>
<evidence type="ECO:0000256" key="16">
    <source>
        <dbReference type="RuleBase" id="RU362081"/>
    </source>
</evidence>
<evidence type="ECO:0000259" key="17">
    <source>
        <dbReference type="PROSITE" id="PS50846"/>
    </source>
</evidence>
<comment type="subcellular location">
    <subcellularLocation>
        <location evidence="16">Cell membrane</location>
    </subcellularLocation>
    <subcellularLocation>
        <location evidence="1">Endomembrane system</location>
        <topology evidence="1">Multi-pass membrane protein</topology>
    </subcellularLocation>
</comment>
<dbReference type="RefSeq" id="WP_238222162.1">
    <property type="nucleotide sequence ID" value="NZ_BAAADH010000020.1"/>
</dbReference>
<dbReference type="SFLD" id="SFLDF00027">
    <property type="entry name" value="p-type_atpase"/>
    <property type="match status" value="1"/>
</dbReference>
<dbReference type="InterPro" id="IPR006122">
    <property type="entry name" value="HMA_Cu_ion-bd"/>
</dbReference>
<feature type="transmembrane region" description="Helical" evidence="16">
    <location>
        <begin position="460"/>
        <end position="483"/>
    </location>
</feature>
<evidence type="ECO:0000256" key="3">
    <source>
        <dbReference type="ARBA" id="ARBA00022448"/>
    </source>
</evidence>
<keyword evidence="9 16" id="KW-0067">ATP-binding</keyword>
<sequence length="831" mass="85500">MESHLAPPAMPPAPAGADAPIRITLPVEGMSCASCVGRVERALAALPGAADVAVNLATGRASLVLPEGTSPFRVVEAIREAGYDVPETVTAVTVEGMSCASCIGRVERALLALPGATSASVNLATGRAELRHVTGAVTVDDIEAAVRLAGYEARRLDAPQAASPGERQEREAAALRRDLILAAVLSGPIVVLDMGGHVLPGFHHAATSMLGAGYAWLQAVLATLVLAGPGRRFFRIGVPNLLRGHPDMNALVALGSGAAYLFSLVSTVAPSWLPEGSAHLYFEASVLIVTLILLGRTLEARAKGRAGAAIARLIDLSPKTARRVEGASEHEVSAFDLRIGDRVRVRPGERVPADGTVTSGASFVDESMITGEPVPVKKDKGGRVVGGTLNTTGSFDLTVDRIGADTALARIVRMVEEAQGGKLPIQALVDRVTLWFVPAVIAIAVLTFLAWLAFGPAPAFGHALVAAISVLIIACPCAMGLATPVSIMVGTGRAAERGVLFRQGAALQALRNARVIALDKTGTLTEGRPRLTDLVTAPGFTREGVLALAGAVEARSEHPVARAIADAAREAGVLPEAEAFEAVPGHGVSARVEARSVALGNRRYMERLRIATDGLEGEAARLADEGKSAMFVAIDGRLAALVAVADPIKPEARKVIEALRTRGLTVAMLTGDARATAVAVARSLGITEVEAEVLPEGKVAALRRLREAHGPVAFVGDGINDAPALAEADIGIAIGTGTDIAVESADVVLMSGALGGLVEAVVLSRATLANIRQNLFWAFAYNAALIPVAAGLLAAFGGPQLSPVLAAGAMALSSVFVVGNALRLRRAGAAA</sequence>
<dbReference type="Gene3D" id="2.70.150.10">
    <property type="entry name" value="Calcium-transporting ATPase, cytoplasmic transduction domain A"/>
    <property type="match status" value="1"/>
</dbReference>
<dbReference type="PROSITE" id="PS50846">
    <property type="entry name" value="HMA_2"/>
    <property type="match status" value="2"/>
</dbReference>
<dbReference type="InterPro" id="IPR023298">
    <property type="entry name" value="ATPase_P-typ_TM_dom_sf"/>
</dbReference>
<dbReference type="InterPro" id="IPR036163">
    <property type="entry name" value="HMA_dom_sf"/>
</dbReference>
<feature type="transmembrane region" description="Helical" evidence="16">
    <location>
        <begin position="248"/>
        <end position="272"/>
    </location>
</feature>
<dbReference type="InterPro" id="IPR044492">
    <property type="entry name" value="P_typ_ATPase_HD_dom"/>
</dbReference>
<dbReference type="InterPro" id="IPR023214">
    <property type="entry name" value="HAD_sf"/>
</dbReference>
<evidence type="ECO:0000256" key="7">
    <source>
        <dbReference type="ARBA" id="ARBA00022741"/>
    </source>
</evidence>
<evidence type="ECO:0000256" key="1">
    <source>
        <dbReference type="ARBA" id="ARBA00004127"/>
    </source>
</evidence>
<dbReference type="PRINTS" id="PR00119">
    <property type="entry name" value="CATATPASE"/>
</dbReference>
<evidence type="ECO:0000256" key="4">
    <source>
        <dbReference type="ARBA" id="ARBA00022692"/>
    </source>
</evidence>
<keyword evidence="19" id="KW-1185">Reference proteome</keyword>
<keyword evidence="10" id="KW-0460">Magnesium</keyword>
<evidence type="ECO:0000256" key="8">
    <source>
        <dbReference type="ARBA" id="ARBA00022796"/>
    </source>
</evidence>
<dbReference type="NCBIfam" id="TIGR01494">
    <property type="entry name" value="ATPase_P-type"/>
    <property type="match status" value="1"/>
</dbReference>
<dbReference type="SUPFAM" id="SSF81653">
    <property type="entry name" value="Calcium ATPase, transduction domain A"/>
    <property type="match status" value="1"/>
</dbReference>
<evidence type="ECO:0000256" key="13">
    <source>
        <dbReference type="ARBA" id="ARBA00023008"/>
    </source>
</evidence>
<comment type="similarity">
    <text evidence="2 16">Belongs to the cation transport ATPase (P-type) (TC 3.A.3) family. Type IB subfamily.</text>
</comment>
<feature type="transmembrane region" description="Helical" evidence="16">
    <location>
        <begin position="775"/>
        <end position="798"/>
    </location>
</feature>
<dbReference type="PROSITE" id="PS00154">
    <property type="entry name" value="ATPASE_E1_E2"/>
    <property type="match status" value="1"/>
</dbReference>
<dbReference type="Pfam" id="PF00702">
    <property type="entry name" value="Hydrolase"/>
    <property type="match status" value="1"/>
</dbReference>
<evidence type="ECO:0000256" key="2">
    <source>
        <dbReference type="ARBA" id="ARBA00006024"/>
    </source>
</evidence>
<dbReference type="InterPro" id="IPR006121">
    <property type="entry name" value="HMA_dom"/>
</dbReference>
<dbReference type="Pfam" id="PF00403">
    <property type="entry name" value="HMA"/>
    <property type="match status" value="2"/>
</dbReference>
<gene>
    <name evidence="18" type="primary">actP_2</name>
    <name evidence="18" type="ORF">LNAOJCKE_0512</name>
</gene>
<evidence type="ECO:0000256" key="10">
    <source>
        <dbReference type="ARBA" id="ARBA00022842"/>
    </source>
</evidence>
<dbReference type="Gene3D" id="3.40.1110.10">
    <property type="entry name" value="Calcium-transporting ATPase, cytoplasmic domain N"/>
    <property type="match status" value="1"/>
</dbReference>
<organism evidence="18 19">
    <name type="scientific">Methylorubrum aminovorans</name>
    <dbReference type="NCBI Taxonomy" id="269069"/>
    <lineage>
        <taxon>Bacteria</taxon>
        <taxon>Pseudomonadati</taxon>
        <taxon>Pseudomonadota</taxon>
        <taxon>Alphaproteobacteria</taxon>
        <taxon>Hyphomicrobiales</taxon>
        <taxon>Methylobacteriaceae</taxon>
        <taxon>Methylorubrum</taxon>
    </lineage>
</organism>
<protein>
    <submittedName>
        <fullName evidence="18">Copper-transporting P-type ATPase</fullName>
    </submittedName>
</protein>
<evidence type="ECO:0000313" key="18">
    <source>
        <dbReference type="EMBL" id="GJE63317.1"/>
    </source>
</evidence>
<dbReference type="PROSITE" id="PS01047">
    <property type="entry name" value="HMA_1"/>
    <property type="match status" value="2"/>
</dbReference>
<keyword evidence="5 16" id="KW-0479">Metal-binding</keyword>
<evidence type="ECO:0000256" key="6">
    <source>
        <dbReference type="ARBA" id="ARBA00022737"/>
    </source>
</evidence>
<dbReference type="SUPFAM" id="SSF55008">
    <property type="entry name" value="HMA, heavy metal-associated domain"/>
    <property type="match status" value="2"/>
</dbReference>
<dbReference type="SFLD" id="SFLDS00003">
    <property type="entry name" value="Haloacid_Dehalogenase"/>
    <property type="match status" value="1"/>
</dbReference>
<dbReference type="CDD" id="cd02094">
    <property type="entry name" value="P-type_ATPase_Cu-like"/>
    <property type="match status" value="1"/>
</dbReference>
<keyword evidence="3" id="KW-0813">Transport</keyword>
<dbReference type="InterPro" id="IPR036412">
    <property type="entry name" value="HAD-like_sf"/>
</dbReference>
<dbReference type="Pfam" id="PF00122">
    <property type="entry name" value="E1-E2_ATPase"/>
    <property type="match status" value="1"/>
</dbReference>
<dbReference type="NCBIfam" id="TIGR00003">
    <property type="entry name" value="copper ion binding protein"/>
    <property type="match status" value="2"/>
</dbReference>
<dbReference type="InterPro" id="IPR023299">
    <property type="entry name" value="ATPase_P-typ_cyto_dom_N"/>
</dbReference>
<accession>A0ABQ4U804</accession>
<dbReference type="EMBL" id="BPRC01000001">
    <property type="protein sequence ID" value="GJE63317.1"/>
    <property type="molecule type" value="Genomic_DNA"/>
</dbReference>
<feature type="transmembrane region" description="Helical" evidence="16">
    <location>
        <begin position="432"/>
        <end position="454"/>
    </location>
</feature>
<feature type="transmembrane region" description="Helical" evidence="16">
    <location>
        <begin position="179"/>
        <end position="199"/>
    </location>
</feature>
<dbReference type="InterPro" id="IPR027256">
    <property type="entry name" value="P-typ_ATPase_IB"/>
</dbReference>
<reference evidence="18" key="2">
    <citation type="submission" date="2021-08" db="EMBL/GenBank/DDBJ databases">
        <authorList>
            <person name="Tani A."/>
            <person name="Ola A."/>
            <person name="Ogura Y."/>
            <person name="Katsura K."/>
            <person name="Hayashi T."/>
        </authorList>
    </citation>
    <scope>NUCLEOTIDE SEQUENCE</scope>
    <source>
        <strain evidence="18">NBRC 15686</strain>
    </source>
</reference>
<dbReference type="SUPFAM" id="SSF56784">
    <property type="entry name" value="HAD-like"/>
    <property type="match status" value="1"/>
</dbReference>
<dbReference type="Gene3D" id="3.40.50.1000">
    <property type="entry name" value="HAD superfamily/HAD-like"/>
    <property type="match status" value="1"/>
</dbReference>
<comment type="caution">
    <text evidence="18">The sequence shown here is derived from an EMBL/GenBank/DDBJ whole genome shotgun (WGS) entry which is preliminary data.</text>
</comment>
<keyword evidence="12 16" id="KW-1133">Transmembrane helix</keyword>
<dbReference type="PANTHER" id="PTHR43520:SF8">
    <property type="entry name" value="P-TYPE CU(+) TRANSPORTER"/>
    <property type="match status" value="1"/>
</dbReference>